<feature type="compositionally biased region" description="Low complexity" evidence="1">
    <location>
        <begin position="162"/>
        <end position="171"/>
    </location>
</feature>
<evidence type="ECO:0000313" key="2">
    <source>
        <dbReference type="EMBL" id="KAD4177985.1"/>
    </source>
</evidence>
<sequence>MSSSPAAPPLPKKSHPRIFRIKKEKERKYLSASNANVSNFVSVRLSGDGNYHLWKTQMLCLLKAHDMRDLVEDSPTPTHSSSKMKEKYDSLLKGWIFGSLSEDVLSIVVDSDSAKCVWTKLESFFGSCKSSDDQGGFRKSNPPVTSAEKEKELSTTKDENTNKTSNSDTNNAGESMDKEAPQTGKKGNL</sequence>
<name>A0A5N6MWW8_9ASTR</name>
<dbReference type="EMBL" id="SZYD01000014">
    <property type="protein sequence ID" value="KAD4177985.1"/>
    <property type="molecule type" value="Genomic_DNA"/>
</dbReference>
<organism evidence="2 3">
    <name type="scientific">Mikania micrantha</name>
    <name type="common">bitter vine</name>
    <dbReference type="NCBI Taxonomy" id="192012"/>
    <lineage>
        <taxon>Eukaryota</taxon>
        <taxon>Viridiplantae</taxon>
        <taxon>Streptophyta</taxon>
        <taxon>Embryophyta</taxon>
        <taxon>Tracheophyta</taxon>
        <taxon>Spermatophyta</taxon>
        <taxon>Magnoliopsida</taxon>
        <taxon>eudicotyledons</taxon>
        <taxon>Gunneridae</taxon>
        <taxon>Pentapetalae</taxon>
        <taxon>asterids</taxon>
        <taxon>campanulids</taxon>
        <taxon>Asterales</taxon>
        <taxon>Asteraceae</taxon>
        <taxon>Asteroideae</taxon>
        <taxon>Heliantheae alliance</taxon>
        <taxon>Eupatorieae</taxon>
        <taxon>Mikania</taxon>
    </lineage>
</organism>
<reference evidence="2 3" key="1">
    <citation type="submission" date="2019-05" db="EMBL/GenBank/DDBJ databases">
        <title>Mikania micrantha, genome provides insights into the molecular mechanism of rapid growth.</title>
        <authorList>
            <person name="Liu B."/>
        </authorList>
    </citation>
    <scope>NUCLEOTIDE SEQUENCE [LARGE SCALE GENOMIC DNA]</scope>
    <source>
        <strain evidence="2">NLD-2019</strain>
        <tissue evidence="2">Leaf</tissue>
    </source>
</reference>
<feature type="compositionally biased region" description="Basic and acidic residues" evidence="1">
    <location>
        <begin position="147"/>
        <end position="161"/>
    </location>
</feature>
<keyword evidence="3" id="KW-1185">Reference proteome</keyword>
<evidence type="ECO:0000313" key="3">
    <source>
        <dbReference type="Proteomes" id="UP000326396"/>
    </source>
</evidence>
<protein>
    <recommendedName>
        <fullName evidence="4">Retrotransposon Copia-like N-terminal domain-containing protein</fullName>
    </recommendedName>
</protein>
<feature type="region of interest" description="Disordered" evidence="1">
    <location>
        <begin position="128"/>
        <end position="189"/>
    </location>
</feature>
<dbReference type="PANTHER" id="PTHR37610">
    <property type="entry name" value="CCHC-TYPE DOMAIN-CONTAINING PROTEIN"/>
    <property type="match status" value="1"/>
</dbReference>
<proteinExistence type="predicted"/>
<gene>
    <name evidence="2" type="ORF">E3N88_26576</name>
</gene>
<accession>A0A5N6MWW8</accession>
<dbReference type="AlphaFoldDB" id="A0A5N6MWW8"/>
<dbReference type="OrthoDB" id="1845088at2759"/>
<evidence type="ECO:0008006" key="4">
    <source>
        <dbReference type="Google" id="ProtNLM"/>
    </source>
</evidence>
<dbReference type="Proteomes" id="UP000326396">
    <property type="component" value="Linkage Group LG4"/>
</dbReference>
<dbReference type="PANTHER" id="PTHR37610:SF103">
    <property type="entry name" value="SERINE_THREONINE-PROTEIN PHOSPHATASE 6 REGULATORY ANKYRIN REPEAT SUBUNIT C-LIKE ISOFORM X1"/>
    <property type="match status" value="1"/>
</dbReference>
<comment type="caution">
    <text evidence="2">The sequence shown here is derived from an EMBL/GenBank/DDBJ whole genome shotgun (WGS) entry which is preliminary data.</text>
</comment>
<evidence type="ECO:0000256" key="1">
    <source>
        <dbReference type="SAM" id="MobiDB-lite"/>
    </source>
</evidence>